<proteinExistence type="predicted"/>
<gene>
    <name evidence="1" type="ORF">HPB50_023405</name>
</gene>
<dbReference type="EMBL" id="CM023486">
    <property type="protein sequence ID" value="KAH6929107.1"/>
    <property type="molecule type" value="Genomic_DNA"/>
</dbReference>
<name>A0ACB7S7H2_HYAAI</name>
<keyword evidence="2" id="KW-1185">Reference proteome</keyword>
<comment type="caution">
    <text evidence="1">The sequence shown here is derived from an EMBL/GenBank/DDBJ whole genome shotgun (WGS) entry which is preliminary data.</text>
</comment>
<organism evidence="1 2">
    <name type="scientific">Hyalomma asiaticum</name>
    <name type="common">Tick</name>
    <dbReference type="NCBI Taxonomy" id="266040"/>
    <lineage>
        <taxon>Eukaryota</taxon>
        <taxon>Metazoa</taxon>
        <taxon>Ecdysozoa</taxon>
        <taxon>Arthropoda</taxon>
        <taxon>Chelicerata</taxon>
        <taxon>Arachnida</taxon>
        <taxon>Acari</taxon>
        <taxon>Parasitiformes</taxon>
        <taxon>Ixodida</taxon>
        <taxon>Ixodoidea</taxon>
        <taxon>Ixodidae</taxon>
        <taxon>Hyalomminae</taxon>
        <taxon>Hyalomma</taxon>
    </lineage>
</organism>
<dbReference type="Proteomes" id="UP000821845">
    <property type="component" value="Chromosome 6"/>
</dbReference>
<accession>A0ACB7S7H2</accession>
<reference evidence="1" key="1">
    <citation type="submission" date="2020-05" db="EMBL/GenBank/DDBJ databases">
        <title>Large-scale comparative analyses of tick genomes elucidate their genetic diversity and vector capacities.</title>
        <authorList>
            <person name="Jia N."/>
            <person name="Wang J."/>
            <person name="Shi W."/>
            <person name="Du L."/>
            <person name="Sun Y."/>
            <person name="Zhan W."/>
            <person name="Jiang J."/>
            <person name="Wang Q."/>
            <person name="Zhang B."/>
            <person name="Ji P."/>
            <person name="Sakyi L.B."/>
            <person name="Cui X."/>
            <person name="Yuan T."/>
            <person name="Jiang B."/>
            <person name="Yang W."/>
            <person name="Lam T.T.-Y."/>
            <person name="Chang Q."/>
            <person name="Ding S."/>
            <person name="Wang X."/>
            <person name="Zhu J."/>
            <person name="Ruan X."/>
            <person name="Zhao L."/>
            <person name="Wei J."/>
            <person name="Que T."/>
            <person name="Du C."/>
            <person name="Cheng J."/>
            <person name="Dai P."/>
            <person name="Han X."/>
            <person name="Huang E."/>
            <person name="Gao Y."/>
            <person name="Liu J."/>
            <person name="Shao H."/>
            <person name="Ye R."/>
            <person name="Li L."/>
            <person name="Wei W."/>
            <person name="Wang X."/>
            <person name="Wang C."/>
            <person name="Yang T."/>
            <person name="Huo Q."/>
            <person name="Li W."/>
            <person name="Guo W."/>
            <person name="Chen H."/>
            <person name="Zhou L."/>
            <person name="Ni X."/>
            <person name="Tian J."/>
            <person name="Zhou Y."/>
            <person name="Sheng Y."/>
            <person name="Liu T."/>
            <person name="Pan Y."/>
            <person name="Xia L."/>
            <person name="Li J."/>
            <person name="Zhao F."/>
            <person name="Cao W."/>
        </authorList>
    </citation>
    <scope>NUCLEOTIDE SEQUENCE</scope>
    <source>
        <strain evidence="1">Hyas-2018</strain>
    </source>
</reference>
<evidence type="ECO:0000313" key="2">
    <source>
        <dbReference type="Proteomes" id="UP000821845"/>
    </source>
</evidence>
<protein>
    <submittedName>
        <fullName evidence="1">Uncharacterized protein</fullName>
    </submittedName>
</protein>
<evidence type="ECO:0000313" key="1">
    <source>
        <dbReference type="EMBL" id="KAH6929107.1"/>
    </source>
</evidence>
<sequence length="105" mass="11530">MKYILTQFASGRTGGGSCEFDKERHGYARVHGALSWHPPLQRSFIDYTKVCLLPPHARTNRPMASASLRAVTCATSVRAPPPPPMRALERAPVLLAIELPPLRLG</sequence>